<feature type="domain" description="SKP1 component dimerisation" evidence="3">
    <location>
        <begin position="139"/>
        <end position="182"/>
    </location>
</feature>
<evidence type="ECO:0000259" key="3">
    <source>
        <dbReference type="Pfam" id="PF01466"/>
    </source>
</evidence>
<reference evidence="5" key="1">
    <citation type="submission" date="2022-11" db="UniProtKB">
        <authorList>
            <consortium name="WormBaseParasite"/>
        </authorList>
    </citation>
    <scope>IDENTIFICATION</scope>
</reference>
<dbReference type="SUPFAM" id="SSF81382">
    <property type="entry name" value="Skp1 dimerisation domain-like"/>
    <property type="match status" value="1"/>
</dbReference>
<dbReference type="InterPro" id="IPR001232">
    <property type="entry name" value="SKP1-like"/>
</dbReference>
<evidence type="ECO:0000313" key="5">
    <source>
        <dbReference type="WBParaSite" id="jg18485"/>
    </source>
</evidence>
<dbReference type="Gene3D" id="3.30.710.10">
    <property type="entry name" value="Potassium Channel Kv1.1, Chain A"/>
    <property type="match status" value="1"/>
</dbReference>
<dbReference type="InterPro" id="IPR016897">
    <property type="entry name" value="SKP1"/>
</dbReference>
<dbReference type="WBParaSite" id="jg18485">
    <property type="protein sequence ID" value="jg18485"/>
    <property type="gene ID" value="jg18485"/>
</dbReference>
<dbReference type="Proteomes" id="UP000887574">
    <property type="component" value="Unplaced"/>
</dbReference>
<evidence type="ECO:0000256" key="1">
    <source>
        <dbReference type="ARBA" id="ARBA00009993"/>
    </source>
</evidence>
<comment type="similarity">
    <text evidence="1">Belongs to the SKP1 family.</text>
</comment>
<dbReference type="InterPro" id="IPR036296">
    <property type="entry name" value="SKP1-like_dim_sf"/>
</dbReference>
<dbReference type="Pfam" id="PF01466">
    <property type="entry name" value="Skp1"/>
    <property type="match status" value="1"/>
</dbReference>
<keyword evidence="2" id="KW-0833">Ubl conjugation pathway</keyword>
<dbReference type="SMART" id="SM00512">
    <property type="entry name" value="Skp1"/>
    <property type="match status" value="1"/>
</dbReference>
<keyword evidence="4" id="KW-1185">Reference proteome</keyword>
<dbReference type="GO" id="GO:0006511">
    <property type="term" value="P:ubiquitin-dependent protein catabolic process"/>
    <property type="evidence" value="ECO:0007669"/>
    <property type="project" value="InterPro"/>
</dbReference>
<proteinExistence type="inferred from homology"/>
<dbReference type="InterPro" id="IPR011333">
    <property type="entry name" value="SKP1/BTB/POZ_sf"/>
</dbReference>
<dbReference type="PANTHER" id="PTHR11165">
    <property type="entry name" value="SKP1"/>
    <property type="match status" value="1"/>
</dbReference>
<dbReference type="InterPro" id="IPR016072">
    <property type="entry name" value="Skp1_comp_dimer"/>
</dbReference>
<sequence length="206" mass="23396">MGICNTEAGVPIQDHVFFFNNTDSPKISCRTKDGEVIGVELAAIRQSHTFDNMYNDLNLAEDHSSFVFDMKVVSTTSLARSTPDVPEPVVQQENDTKARIWFTFTEEEKKFLDLPLQELFDLNTAASYLDIASLQLYSAQAIAGMVRDKIESKDHQGIRDMFGMPDDMTAEELEQIKKDTPWSNMTNPKSFIILRSRWLQFGSLLC</sequence>
<organism evidence="4 5">
    <name type="scientific">Ditylenchus dipsaci</name>
    <dbReference type="NCBI Taxonomy" id="166011"/>
    <lineage>
        <taxon>Eukaryota</taxon>
        <taxon>Metazoa</taxon>
        <taxon>Ecdysozoa</taxon>
        <taxon>Nematoda</taxon>
        <taxon>Chromadorea</taxon>
        <taxon>Rhabditida</taxon>
        <taxon>Tylenchina</taxon>
        <taxon>Tylenchomorpha</taxon>
        <taxon>Sphaerularioidea</taxon>
        <taxon>Anguinidae</taxon>
        <taxon>Anguininae</taxon>
        <taxon>Ditylenchus</taxon>
    </lineage>
</organism>
<evidence type="ECO:0000313" key="4">
    <source>
        <dbReference type="Proteomes" id="UP000887574"/>
    </source>
</evidence>
<dbReference type="AlphaFoldDB" id="A0A915DCK7"/>
<name>A0A915DCK7_9BILA</name>
<protein>
    <submittedName>
        <fullName evidence="5">SKP1 component dimerisation domain-containing protein</fullName>
    </submittedName>
</protein>
<accession>A0A915DCK7</accession>
<evidence type="ECO:0000256" key="2">
    <source>
        <dbReference type="ARBA" id="ARBA00022786"/>
    </source>
</evidence>